<reference evidence="7 8" key="1">
    <citation type="submission" date="2017-06" db="EMBL/GenBank/DDBJ databases">
        <authorList>
            <person name="Kim H.J."/>
            <person name="Triplett B.A."/>
        </authorList>
    </citation>
    <scope>NUCLEOTIDE SEQUENCE [LARGE SCALE GENOMIC DNA]</scope>
    <source>
        <strain evidence="7 8">U15</strain>
    </source>
</reference>
<dbReference type="CDD" id="cd09916">
    <property type="entry name" value="CpxP_like"/>
    <property type="match status" value="1"/>
</dbReference>
<feature type="region of interest" description="Disordered" evidence="5">
    <location>
        <begin position="153"/>
        <end position="178"/>
    </location>
</feature>
<feature type="signal peptide" evidence="6">
    <location>
        <begin position="1"/>
        <end position="25"/>
    </location>
</feature>
<dbReference type="Proteomes" id="UP000198284">
    <property type="component" value="Unassembled WGS sequence"/>
</dbReference>
<dbReference type="GO" id="GO:0051082">
    <property type="term" value="F:unfolded protein binding"/>
    <property type="evidence" value="ECO:0007669"/>
    <property type="project" value="TreeGrafter"/>
</dbReference>
<evidence type="ECO:0000256" key="2">
    <source>
        <dbReference type="ARBA" id="ARBA00008441"/>
    </source>
</evidence>
<evidence type="ECO:0000256" key="5">
    <source>
        <dbReference type="SAM" id="MobiDB-lite"/>
    </source>
</evidence>
<dbReference type="InterPro" id="IPR052211">
    <property type="entry name" value="Cpx_auxiliary_protein"/>
</dbReference>
<gene>
    <name evidence="7" type="ORF">SAMN06265795_10791</name>
</gene>
<comment type="similarity">
    <text evidence="2">Belongs to the CpxP/Spy family.</text>
</comment>
<evidence type="ECO:0000256" key="3">
    <source>
        <dbReference type="ARBA" id="ARBA00022729"/>
    </source>
</evidence>
<dbReference type="Gene3D" id="1.20.120.1490">
    <property type="match status" value="1"/>
</dbReference>
<evidence type="ECO:0000256" key="6">
    <source>
        <dbReference type="SAM" id="SignalP"/>
    </source>
</evidence>
<dbReference type="AlphaFoldDB" id="A0A239HNV8"/>
<name>A0A239HNV8_9BURK</name>
<evidence type="ECO:0000313" key="7">
    <source>
        <dbReference type="EMBL" id="SNS83036.1"/>
    </source>
</evidence>
<feature type="compositionally biased region" description="Low complexity" evidence="5">
    <location>
        <begin position="25"/>
        <end position="40"/>
    </location>
</feature>
<dbReference type="PANTHER" id="PTHR38102:SF1">
    <property type="entry name" value="PERIPLASMIC CHAPERONE SPY"/>
    <property type="match status" value="1"/>
</dbReference>
<evidence type="ECO:0000256" key="1">
    <source>
        <dbReference type="ARBA" id="ARBA00004418"/>
    </source>
</evidence>
<proteinExistence type="inferred from homology"/>
<accession>A0A239HNV8</accession>
<sequence length="178" mass="19164">MTTPGKNVRHLLVTIALAMPVLASAQSAPGPQPSQGAGPSLPLPPPAMHGMAHGHDSFGGMPPYLRGLNLDEAQRDKVFAILHAQAPQLREQQKAHDKARQALADLVRSGQYSEGRAKQLADALARSATEIELMRARSDSQILALLTAEQRARMERMPRMSRPQEGHERRAPPGAPGA</sequence>
<feature type="region of interest" description="Disordered" evidence="5">
    <location>
        <begin position="25"/>
        <end position="55"/>
    </location>
</feature>
<evidence type="ECO:0000313" key="8">
    <source>
        <dbReference type="Proteomes" id="UP000198284"/>
    </source>
</evidence>
<feature type="compositionally biased region" description="Basic and acidic residues" evidence="5">
    <location>
        <begin position="153"/>
        <end position="171"/>
    </location>
</feature>
<keyword evidence="8" id="KW-1185">Reference proteome</keyword>
<organism evidence="7 8">
    <name type="scientific">Noviherbaspirillum humi</name>
    <dbReference type="NCBI Taxonomy" id="1688639"/>
    <lineage>
        <taxon>Bacteria</taxon>
        <taxon>Pseudomonadati</taxon>
        <taxon>Pseudomonadota</taxon>
        <taxon>Betaproteobacteria</taxon>
        <taxon>Burkholderiales</taxon>
        <taxon>Oxalobacteraceae</taxon>
        <taxon>Noviherbaspirillum</taxon>
    </lineage>
</organism>
<dbReference type="InterPro" id="IPR025961">
    <property type="entry name" value="Metal_resist"/>
</dbReference>
<evidence type="ECO:0000256" key="4">
    <source>
        <dbReference type="ARBA" id="ARBA00022764"/>
    </source>
</evidence>
<dbReference type="EMBL" id="FZOT01000007">
    <property type="protein sequence ID" value="SNS83036.1"/>
    <property type="molecule type" value="Genomic_DNA"/>
</dbReference>
<keyword evidence="3 6" id="KW-0732">Signal</keyword>
<dbReference type="PANTHER" id="PTHR38102">
    <property type="entry name" value="PERIPLASMIC CHAPERONE SPY"/>
    <property type="match status" value="1"/>
</dbReference>
<feature type="chain" id="PRO_5012851004" evidence="6">
    <location>
        <begin position="26"/>
        <end position="178"/>
    </location>
</feature>
<keyword evidence="4" id="KW-0574">Periplasm</keyword>
<dbReference type="OrthoDB" id="8928345at2"/>
<comment type="subcellular location">
    <subcellularLocation>
        <location evidence="1">Periplasm</location>
    </subcellularLocation>
</comment>
<dbReference type="Pfam" id="PF13801">
    <property type="entry name" value="Metal_resist"/>
    <property type="match status" value="1"/>
</dbReference>
<dbReference type="InterPro" id="IPR012899">
    <property type="entry name" value="LTXXQ"/>
</dbReference>
<dbReference type="GO" id="GO:0030288">
    <property type="term" value="C:outer membrane-bounded periplasmic space"/>
    <property type="evidence" value="ECO:0007669"/>
    <property type="project" value="TreeGrafter"/>
</dbReference>
<protein>
    <submittedName>
        <fullName evidence="7">Protein refolding chaperone Spy/CpxP family</fullName>
    </submittedName>
</protein>
<dbReference type="RefSeq" id="WP_089399686.1">
    <property type="nucleotide sequence ID" value="NZ_FZOT01000007.1"/>
</dbReference>